<keyword evidence="2" id="KW-1185">Reference proteome</keyword>
<protein>
    <submittedName>
        <fullName evidence="1">Uncharacterized protein</fullName>
    </submittedName>
</protein>
<gene>
    <name evidence="1" type="ORF">NM208_g1862</name>
</gene>
<dbReference type="Proteomes" id="UP001148629">
    <property type="component" value="Unassembled WGS sequence"/>
</dbReference>
<proteinExistence type="predicted"/>
<sequence>MTETKVAPDRDVERDSAPGTTPIEKAQSQDGSVVPEAIQALDWDGPDDPENPMNWPVWKKIMHSAIPAVYAFGLTTGISTLVAGIPGIMRQFDKTRNMALLPICLYTAGFVFGPCIAAPISELHGRRVIYRANFVMLIVFNAIAVASDNYVVLVLFRFLAGLGGSGVMAVGAGTLSDLWEPKEVGRVGVAYLLAPFLGPSMGPLIGAYTVHHYDTWKWAVWVVFCILAPVGIGIACTSETSKTRILYDRAKKRGTNPASQGLVSELQKIGKAMVKPWHMCVIEPVSLFLGLYTGYSFAMMFSFFGSYTYVYSTVYHFNPRETGLCYLGVIVGILFGLATFVFFDLTKYQKEVIRTGDKVAPEHRLYAALFGSWLVPVGLFWYAWAPRESVHWIVPVLAGIPFGWGTIASFLACLAYLAVTYGPADLASAVAANGILRFSLGTVFPVFIIQVYESLGIHWAGSLFAFISVAFIPVPWLFFWKGRELRKRSHYETSPY</sequence>
<name>A0ACC1SUT5_9HYPO</name>
<dbReference type="EMBL" id="JANRMS010000103">
    <property type="protein sequence ID" value="KAJ3546720.1"/>
    <property type="molecule type" value="Genomic_DNA"/>
</dbReference>
<evidence type="ECO:0000313" key="1">
    <source>
        <dbReference type="EMBL" id="KAJ3546720.1"/>
    </source>
</evidence>
<comment type="caution">
    <text evidence="1">The sequence shown here is derived from an EMBL/GenBank/DDBJ whole genome shotgun (WGS) entry which is preliminary data.</text>
</comment>
<organism evidence="1 2">
    <name type="scientific">Fusarium decemcellulare</name>
    <dbReference type="NCBI Taxonomy" id="57161"/>
    <lineage>
        <taxon>Eukaryota</taxon>
        <taxon>Fungi</taxon>
        <taxon>Dikarya</taxon>
        <taxon>Ascomycota</taxon>
        <taxon>Pezizomycotina</taxon>
        <taxon>Sordariomycetes</taxon>
        <taxon>Hypocreomycetidae</taxon>
        <taxon>Hypocreales</taxon>
        <taxon>Nectriaceae</taxon>
        <taxon>Fusarium</taxon>
        <taxon>Fusarium decemcellulare species complex</taxon>
    </lineage>
</organism>
<reference evidence="1" key="1">
    <citation type="submission" date="2022-08" db="EMBL/GenBank/DDBJ databases">
        <title>Genome Sequence of Fusarium decemcellulare.</title>
        <authorList>
            <person name="Buettner E."/>
        </authorList>
    </citation>
    <scope>NUCLEOTIDE SEQUENCE</scope>
    <source>
        <strain evidence="1">Babe19</strain>
    </source>
</reference>
<accession>A0ACC1SUT5</accession>
<evidence type="ECO:0000313" key="2">
    <source>
        <dbReference type="Proteomes" id="UP001148629"/>
    </source>
</evidence>